<feature type="domain" description="Methyl-accepting transducer" evidence="11">
    <location>
        <begin position="381"/>
        <end position="631"/>
    </location>
</feature>
<keyword evidence="5 10" id="KW-1133">Transmembrane helix</keyword>
<keyword evidence="7 9" id="KW-0807">Transducer</keyword>
<dbReference type="Gene3D" id="1.10.287.950">
    <property type="entry name" value="Methyl-accepting chemotaxis protein"/>
    <property type="match status" value="1"/>
</dbReference>
<dbReference type="InterPro" id="IPR029151">
    <property type="entry name" value="Sensor-like_sf"/>
</dbReference>
<dbReference type="InterPro" id="IPR004089">
    <property type="entry name" value="MCPsignal_dom"/>
</dbReference>
<dbReference type="PANTHER" id="PTHR32089">
    <property type="entry name" value="METHYL-ACCEPTING CHEMOTAXIS PROTEIN MCPB"/>
    <property type="match status" value="1"/>
</dbReference>
<dbReference type="CDD" id="cd12912">
    <property type="entry name" value="PDC2_MCP_like"/>
    <property type="match status" value="1"/>
</dbReference>
<evidence type="ECO:0000313" key="13">
    <source>
        <dbReference type="EMBL" id="MBP2028458.1"/>
    </source>
</evidence>
<reference evidence="13 14" key="1">
    <citation type="submission" date="2021-03" db="EMBL/GenBank/DDBJ databases">
        <title>Genomic Encyclopedia of Type Strains, Phase IV (KMG-IV): sequencing the most valuable type-strain genomes for metagenomic binning, comparative biology and taxonomic classification.</title>
        <authorList>
            <person name="Goeker M."/>
        </authorList>
    </citation>
    <scope>NUCLEOTIDE SEQUENCE [LARGE SCALE GENOMIC DNA]</scope>
    <source>
        <strain evidence="13 14">DSM 27512</strain>
    </source>
</reference>
<dbReference type="PROSITE" id="PS50885">
    <property type="entry name" value="HAMP"/>
    <property type="match status" value="1"/>
</dbReference>
<feature type="transmembrane region" description="Helical" evidence="10">
    <location>
        <begin position="12"/>
        <end position="34"/>
    </location>
</feature>
<evidence type="ECO:0000256" key="4">
    <source>
        <dbReference type="ARBA" id="ARBA00022692"/>
    </source>
</evidence>
<sequence length="667" mass="72985">MEEIKVKRSIRQTLLMIFIAVMVVVQLGVGALTYSRVANLVIDNQIESAKDIGLQITNSIENYLTGYEGIIRALADQETVTNIMSDPNAEEALLNVLDSYASSNEGIEFIYLGTEDGRMIMKPDDDLGDYDPRTRDWYKDAKSAGRFIWTDAYLDDTINAMVITACIPVYDGGGTFVGVLAADLSLDVLNSQTKDIRIGEKGYPMVIDGNNLILTHIDDSMVGSELQTLELIEGISQGNVNEIYYEFMENGQNVRKYATISRIDALGWSVITSIYYDEIRSDLNALIIIISIASILGILLASILVFGFTKKFAKNIKSLVSTMNQARLGDLTARSNISSDDEAGVLSRFFDDTIIDLGKLVKNIENVSQKLTQSAEGLAAISEEVSASADDVARTVEDIAKGAQEQAQDAESSTFVAQSLSEKFNTLNLYTNNMIESAQNTGLAYRDGVESVNNLDVKNKESIKANEDIEKIILQLNERTKEIGGILDAISNISDQTNLLALNASIEAARAGEAGRGFSVVADEIRKLAEQSAKSADDVKRIVHNIQDDGSKSFESMVKLKEIGNEQEVAVEKVISSFETIKDAYEKISQNIDAIGNSVSEVNEDKEKIVSSIENISAVSEETAAASEEVSGSMDQQTFAVEEVAKSAQELNEISHNLSDEIKRFKL</sequence>
<evidence type="ECO:0000256" key="6">
    <source>
        <dbReference type="ARBA" id="ARBA00023136"/>
    </source>
</evidence>
<dbReference type="Pfam" id="PF02743">
    <property type="entry name" value="dCache_1"/>
    <property type="match status" value="1"/>
</dbReference>
<feature type="transmembrane region" description="Helical" evidence="10">
    <location>
        <begin position="285"/>
        <end position="308"/>
    </location>
</feature>
<keyword evidence="6 10" id="KW-0472">Membrane</keyword>
<dbReference type="PROSITE" id="PS50111">
    <property type="entry name" value="CHEMOTAXIS_TRANSDUC_2"/>
    <property type="match status" value="1"/>
</dbReference>
<evidence type="ECO:0000313" key="14">
    <source>
        <dbReference type="Proteomes" id="UP001314903"/>
    </source>
</evidence>
<dbReference type="SUPFAM" id="SSF103190">
    <property type="entry name" value="Sensory domain-like"/>
    <property type="match status" value="1"/>
</dbReference>
<evidence type="ECO:0000256" key="1">
    <source>
        <dbReference type="ARBA" id="ARBA00004651"/>
    </source>
</evidence>
<evidence type="ECO:0000259" key="12">
    <source>
        <dbReference type="PROSITE" id="PS50885"/>
    </source>
</evidence>
<proteinExistence type="inferred from homology"/>
<dbReference type="RefSeq" id="WP_209661508.1">
    <property type="nucleotide sequence ID" value="NZ_JAGGLI010000029.1"/>
</dbReference>
<keyword evidence="14" id="KW-1185">Reference proteome</keyword>
<comment type="caution">
    <text evidence="13">The sequence shown here is derived from an EMBL/GenBank/DDBJ whole genome shotgun (WGS) entry which is preliminary data.</text>
</comment>
<evidence type="ECO:0000256" key="7">
    <source>
        <dbReference type="ARBA" id="ARBA00023224"/>
    </source>
</evidence>
<keyword evidence="3" id="KW-0145">Chemotaxis</keyword>
<evidence type="ECO:0000256" key="2">
    <source>
        <dbReference type="ARBA" id="ARBA00022475"/>
    </source>
</evidence>
<dbReference type="InterPro" id="IPR003660">
    <property type="entry name" value="HAMP_dom"/>
</dbReference>
<name>A0ABS4KKY5_9FIRM</name>
<dbReference type="CDD" id="cd18773">
    <property type="entry name" value="PDC1_HK_sensor"/>
    <property type="match status" value="1"/>
</dbReference>
<dbReference type="SMART" id="SM00283">
    <property type="entry name" value="MA"/>
    <property type="match status" value="1"/>
</dbReference>
<protein>
    <submittedName>
        <fullName evidence="13">Methyl-accepting chemotaxis protein</fullName>
    </submittedName>
</protein>
<dbReference type="Proteomes" id="UP001314903">
    <property type="component" value="Unassembled WGS sequence"/>
</dbReference>
<feature type="domain" description="HAMP" evidence="12">
    <location>
        <begin position="310"/>
        <end position="362"/>
    </location>
</feature>
<comment type="similarity">
    <text evidence="8">Belongs to the methyl-accepting chemotaxis (MCP) protein family.</text>
</comment>
<organism evidence="13 14">
    <name type="scientific">Acetoanaerobium pronyense</name>
    <dbReference type="NCBI Taxonomy" id="1482736"/>
    <lineage>
        <taxon>Bacteria</taxon>
        <taxon>Bacillati</taxon>
        <taxon>Bacillota</taxon>
        <taxon>Clostridia</taxon>
        <taxon>Peptostreptococcales</taxon>
        <taxon>Filifactoraceae</taxon>
        <taxon>Acetoanaerobium</taxon>
    </lineage>
</organism>
<dbReference type="InterPro" id="IPR033479">
    <property type="entry name" value="dCache_1"/>
</dbReference>
<evidence type="ECO:0000256" key="10">
    <source>
        <dbReference type="SAM" id="Phobius"/>
    </source>
</evidence>
<dbReference type="Pfam" id="PF00015">
    <property type="entry name" value="MCPsignal"/>
    <property type="match status" value="1"/>
</dbReference>
<evidence type="ECO:0000256" key="8">
    <source>
        <dbReference type="ARBA" id="ARBA00029447"/>
    </source>
</evidence>
<evidence type="ECO:0000256" key="9">
    <source>
        <dbReference type="PROSITE-ProRule" id="PRU00284"/>
    </source>
</evidence>
<accession>A0ABS4KKY5</accession>
<gene>
    <name evidence="13" type="ORF">J2Z35_002261</name>
</gene>
<comment type="subcellular location">
    <subcellularLocation>
        <location evidence="1">Cell membrane</location>
        <topology evidence="1">Multi-pass membrane protein</topology>
    </subcellularLocation>
</comment>
<evidence type="ECO:0000256" key="5">
    <source>
        <dbReference type="ARBA" id="ARBA00022989"/>
    </source>
</evidence>
<dbReference type="EMBL" id="JAGGLI010000029">
    <property type="protein sequence ID" value="MBP2028458.1"/>
    <property type="molecule type" value="Genomic_DNA"/>
</dbReference>
<evidence type="ECO:0000256" key="3">
    <source>
        <dbReference type="ARBA" id="ARBA00022500"/>
    </source>
</evidence>
<dbReference type="Gene3D" id="3.30.450.20">
    <property type="entry name" value="PAS domain"/>
    <property type="match status" value="2"/>
</dbReference>
<evidence type="ECO:0000259" key="11">
    <source>
        <dbReference type="PROSITE" id="PS50111"/>
    </source>
</evidence>
<keyword evidence="2" id="KW-1003">Cell membrane</keyword>
<dbReference type="SUPFAM" id="SSF58104">
    <property type="entry name" value="Methyl-accepting chemotaxis protein (MCP) signaling domain"/>
    <property type="match status" value="1"/>
</dbReference>
<keyword evidence="4 10" id="KW-0812">Transmembrane</keyword>
<dbReference type="PANTHER" id="PTHR32089:SF112">
    <property type="entry name" value="LYSOZYME-LIKE PROTEIN-RELATED"/>
    <property type="match status" value="1"/>
</dbReference>